<accession>B0TH98</accession>
<evidence type="ECO:0000313" key="2">
    <source>
        <dbReference type="Proteomes" id="UP000008550"/>
    </source>
</evidence>
<dbReference type="KEGG" id="hmo:HM1_2217"/>
<organism evidence="1 2">
    <name type="scientific">Heliobacterium modesticaldum (strain ATCC 51547 / Ice1)</name>
    <dbReference type="NCBI Taxonomy" id="498761"/>
    <lineage>
        <taxon>Bacteria</taxon>
        <taxon>Bacillati</taxon>
        <taxon>Bacillota</taxon>
        <taxon>Clostridia</taxon>
        <taxon>Eubacteriales</taxon>
        <taxon>Heliobacteriaceae</taxon>
        <taxon>Heliomicrobium</taxon>
    </lineage>
</organism>
<dbReference type="STRING" id="498761.HM1_2217"/>
<reference evidence="1 2" key="1">
    <citation type="journal article" date="2008" name="J. Bacteriol.">
        <title>The genome of Heliobacterium modesticaldum, a phototrophic representative of the Firmicutes containing the simplest photosynthetic apparatus.</title>
        <authorList>
            <person name="Sattley W.M."/>
            <person name="Madigan M.T."/>
            <person name="Swingley W.D."/>
            <person name="Cheung P.C."/>
            <person name="Clocksin K.M."/>
            <person name="Conrad A.L."/>
            <person name="Dejesa L.C."/>
            <person name="Honchak B.M."/>
            <person name="Jung D.O."/>
            <person name="Karbach L.E."/>
            <person name="Kurdoglu A."/>
            <person name="Lahiri S."/>
            <person name="Mastrian S.D."/>
            <person name="Page L.E."/>
            <person name="Taylor H.L."/>
            <person name="Wang Z.T."/>
            <person name="Raymond J."/>
            <person name="Chen M."/>
            <person name="Blankenship R.E."/>
            <person name="Touchman J.W."/>
        </authorList>
    </citation>
    <scope>NUCLEOTIDE SEQUENCE [LARGE SCALE GENOMIC DNA]</scope>
    <source>
        <strain evidence="2">ATCC 51547 / Ice1</strain>
    </source>
</reference>
<proteinExistence type="predicted"/>
<evidence type="ECO:0000313" key="1">
    <source>
        <dbReference type="EMBL" id="ABZ84773.1"/>
    </source>
</evidence>
<dbReference type="Proteomes" id="UP000008550">
    <property type="component" value="Chromosome"/>
</dbReference>
<gene>
    <name evidence="1" type="ORF">HM1_2217</name>
</gene>
<name>B0TH98_HELMI</name>
<dbReference type="AlphaFoldDB" id="B0TH98"/>
<dbReference type="EMBL" id="CP000930">
    <property type="protein sequence ID" value="ABZ84773.1"/>
    <property type="molecule type" value="Genomic_DNA"/>
</dbReference>
<dbReference type="HOGENOM" id="CLU_2916216_0_0_9"/>
<protein>
    <submittedName>
        <fullName evidence="1">Uncharacterized protein</fullName>
    </submittedName>
</protein>
<sequence length="61" mass="6660">MRSPHLEKIGPSMARSIPPSADDAPIPAILHLGFTQYCLTVFAVPLTNPLFLTLQKTKKEG</sequence>
<keyword evidence="2" id="KW-1185">Reference proteome</keyword>